<gene>
    <name evidence="2" type="ORF">PEPNEM18_00765</name>
</gene>
<organism evidence="2 3">
    <name type="scientific">Aedoeadaptatus nemausensis</name>
    <dbReference type="NCBI Taxonomy" id="2582829"/>
    <lineage>
        <taxon>Bacteria</taxon>
        <taxon>Bacillati</taxon>
        <taxon>Bacillota</taxon>
        <taxon>Tissierellia</taxon>
        <taxon>Tissierellales</taxon>
        <taxon>Peptoniphilaceae</taxon>
        <taxon>Aedoeadaptatus</taxon>
    </lineage>
</organism>
<comment type="caution">
    <text evidence="2">The sequence shown here is derived from an EMBL/GenBank/DDBJ whole genome shotgun (WGS) entry which is preliminary data.</text>
</comment>
<protein>
    <submittedName>
        <fullName evidence="2">Thioesterase family protein</fullName>
    </submittedName>
</protein>
<dbReference type="InterPro" id="IPR049449">
    <property type="entry name" value="TesB_ACOT8-like_N"/>
</dbReference>
<accession>A0A6V6Y1P3</accession>
<evidence type="ECO:0000313" key="2">
    <source>
        <dbReference type="EMBL" id="CAC9928735.1"/>
    </source>
</evidence>
<dbReference type="InterPro" id="IPR029069">
    <property type="entry name" value="HotDog_dom_sf"/>
</dbReference>
<dbReference type="Pfam" id="PF13622">
    <property type="entry name" value="4HBT_3"/>
    <property type="match status" value="1"/>
</dbReference>
<sequence>MVNKKNQPEEIFAGFITQFDIEILEHTDRELRAYWHVHEADLNPAHIAHGGACFSVADVLCAVLGYKDRHVLTKSSHFYYYHSIEKGKVEIICRLSRKGSFTSLMEVELIQGGKVCMKGFFDMAKMKGTL</sequence>
<feature type="domain" description="Acyl-CoA thioesterase-like N-terminal HotDog" evidence="1">
    <location>
        <begin position="42"/>
        <end position="122"/>
    </location>
</feature>
<dbReference type="Gene3D" id="3.10.129.10">
    <property type="entry name" value="Hotdog Thioesterase"/>
    <property type="match status" value="1"/>
</dbReference>
<dbReference type="AlphaFoldDB" id="A0A6V6Y1P3"/>
<name>A0A6V6Y1P3_9FIRM</name>
<dbReference type="SUPFAM" id="SSF54637">
    <property type="entry name" value="Thioesterase/thiol ester dehydrase-isomerase"/>
    <property type="match status" value="1"/>
</dbReference>
<dbReference type="Proteomes" id="UP000586454">
    <property type="component" value="Unassembled WGS sequence"/>
</dbReference>
<evidence type="ECO:0000259" key="1">
    <source>
        <dbReference type="Pfam" id="PF13622"/>
    </source>
</evidence>
<evidence type="ECO:0000313" key="3">
    <source>
        <dbReference type="Proteomes" id="UP000586454"/>
    </source>
</evidence>
<dbReference type="RefSeq" id="WP_180499418.1">
    <property type="nucleotide sequence ID" value="NZ_CAIJCS010000016.1"/>
</dbReference>
<keyword evidence="3" id="KW-1185">Reference proteome</keyword>
<dbReference type="EMBL" id="CAIJCS010000016">
    <property type="protein sequence ID" value="CAC9928735.1"/>
    <property type="molecule type" value="Genomic_DNA"/>
</dbReference>
<proteinExistence type="predicted"/>
<reference evidence="2 3" key="1">
    <citation type="submission" date="2020-06" db="EMBL/GenBank/DDBJ databases">
        <authorList>
            <person name="Criscuolo A."/>
        </authorList>
    </citation>
    <scope>NUCLEOTIDE SEQUENCE [LARGE SCALE GENOMIC DNA]</scope>
    <source>
        <strain evidence="2">1804121828</strain>
    </source>
</reference>
<dbReference type="CDD" id="cd03443">
    <property type="entry name" value="PaaI_thioesterase"/>
    <property type="match status" value="1"/>
</dbReference>